<evidence type="ECO:0000313" key="3">
    <source>
        <dbReference type="EMBL" id="QQB82935.1"/>
    </source>
</evidence>
<keyword evidence="5" id="KW-1185">Reference proteome</keyword>
<gene>
    <name evidence="2" type="ORF">I6G95_00780</name>
    <name evidence="3" type="ORF">I6H48_01375</name>
</gene>
<feature type="compositionally biased region" description="Basic and acidic residues" evidence="1">
    <location>
        <begin position="1"/>
        <end position="11"/>
    </location>
</feature>
<reference evidence="4 5" key="1">
    <citation type="submission" date="2020-12" db="EMBL/GenBank/DDBJ databases">
        <title>FDA dAtabase for Regulatory Grade micrObial Sequences (FDA-ARGOS): Supporting development and validation of Infectious Disease Dx tests.</title>
        <authorList>
            <person name="Sproer C."/>
            <person name="Gronow S."/>
            <person name="Severitt S."/>
            <person name="Schroder I."/>
            <person name="Tallon L."/>
            <person name="Sadzewicz L."/>
            <person name="Zhao X."/>
            <person name="Boylan J."/>
            <person name="Ott S."/>
            <person name="Bowen H."/>
            <person name="Vavikolanu K."/>
            <person name="Mehta A."/>
            <person name="Aluvathingal J."/>
            <person name="Nadendla S."/>
            <person name="Lowell S."/>
            <person name="Myers T."/>
            <person name="Yan Y."/>
            <person name="Sichtig H."/>
        </authorList>
    </citation>
    <scope>NUCLEOTIDE SEQUENCE [LARGE SCALE GENOMIC DNA]</scope>
    <source>
        <strain evidence="2 4">FDAARGOS_938</strain>
        <strain evidence="3 5">FDAARGOS_991</strain>
    </source>
</reference>
<dbReference type="RefSeq" id="WP_197914906.1">
    <property type="nucleotide sequence ID" value="NZ_CP065628.1"/>
</dbReference>
<name>A0AB37GHK3_CORAY</name>
<accession>A0AB37GHK3</accession>
<evidence type="ECO:0000256" key="1">
    <source>
        <dbReference type="SAM" id="MobiDB-lite"/>
    </source>
</evidence>
<proteinExistence type="predicted"/>
<evidence type="ECO:0000313" key="5">
    <source>
        <dbReference type="Proteomes" id="UP000595198"/>
    </source>
</evidence>
<feature type="region of interest" description="Disordered" evidence="1">
    <location>
        <begin position="1"/>
        <end position="25"/>
    </location>
</feature>
<organism evidence="2 4">
    <name type="scientific">Corynebacterium amycolatum</name>
    <dbReference type="NCBI Taxonomy" id="43765"/>
    <lineage>
        <taxon>Bacteria</taxon>
        <taxon>Bacillati</taxon>
        <taxon>Actinomycetota</taxon>
        <taxon>Actinomycetes</taxon>
        <taxon>Mycobacteriales</taxon>
        <taxon>Corynebacteriaceae</taxon>
        <taxon>Corynebacterium</taxon>
    </lineage>
</organism>
<protein>
    <submittedName>
        <fullName evidence="2">Uncharacterized protein</fullName>
    </submittedName>
</protein>
<dbReference type="EMBL" id="CP065628">
    <property type="protein sequence ID" value="QPR31057.1"/>
    <property type="molecule type" value="Genomic_DNA"/>
</dbReference>
<evidence type="ECO:0000313" key="4">
    <source>
        <dbReference type="Proteomes" id="UP000594774"/>
    </source>
</evidence>
<evidence type="ECO:0000313" key="2">
    <source>
        <dbReference type="EMBL" id="QPR31057.1"/>
    </source>
</evidence>
<dbReference type="EMBL" id="CP066023">
    <property type="protein sequence ID" value="QQB82935.1"/>
    <property type="molecule type" value="Genomic_DNA"/>
</dbReference>
<dbReference type="Proteomes" id="UP000594774">
    <property type="component" value="Chromosome"/>
</dbReference>
<dbReference type="AlphaFoldDB" id="A0AB37GHK3"/>
<dbReference type="Proteomes" id="UP000595198">
    <property type="component" value="Chromosome"/>
</dbReference>
<sequence>MNALRGADRDQGSVQSHPRRVLGAEAVADSAGVVFGVRPRRKRGAPRPERKRDG</sequence>